<evidence type="ECO:0000313" key="3">
    <source>
        <dbReference type="EMBL" id="CAA0113312.1"/>
    </source>
</evidence>
<dbReference type="Gene3D" id="3.30.450.380">
    <property type="match status" value="1"/>
</dbReference>
<reference evidence="3 4" key="1">
    <citation type="submission" date="2019-11" db="EMBL/GenBank/DDBJ databases">
        <authorList>
            <person name="Holert J."/>
        </authorList>
    </citation>
    <scope>NUCLEOTIDE SEQUENCE [LARGE SCALE GENOMIC DNA]</scope>
    <source>
        <strain evidence="3">BC5_2</strain>
    </source>
</reference>
<dbReference type="InterPro" id="IPR027417">
    <property type="entry name" value="P-loop_NTPase"/>
</dbReference>
<dbReference type="Pfam" id="PF00437">
    <property type="entry name" value="T2SSE"/>
    <property type="match status" value="1"/>
</dbReference>
<feature type="domain" description="Bacterial type II secretion system protein E" evidence="2">
    <location>
        <begin position="136"/>
        <end position="411"/>
    </location>
</feature>
<dbReference type="SUPFAM" id="SSF52540">
    <property type="entry name" value="P-loop containing nucleoside triphosphate hydrolases"/>
    <property type="match status" value="1"/>
</dbReference>
<evidence type="ECO:0000256" key="1">
    <source>
        <dbReference type="ARBA" id="ARBA00006611"/>
    </source>
</evidence>
<dbReference type="InterPro" id="IPR001482">
    <property type="entry name" value="T2SS/T4SS_dom"/>
</dbReference>
<dbReference type="GO" id="GO:0016887">
    <property type="term" value="F:ATP hydrolysis activity"/>
    <property type="evidence" value="ECO:0007669"/>
    <property type="project" value="InterPro"/>
</dbReference>
<dbReference type="PANTHER" id="PTHR30486">
    <property type="entry name" value="TWITCHING MOTILITY PROTEIN PILT"/>
    <property type="match status" value="1"/>
</dbReference>
<protein>
    <submittedName>
        <fullName evidence="3">Conjugal transfer protein</fullName>
    </submittedName>
</protein>
<name>A0A5S9Q7V0_9GAMM</name>
<organism evidence="3 4">
    <name type="scientific">BD1-7 clade bacterium</name>
    <dbReference type="NCBI Taxonomy" id="2029982"/>
    <lineage>
        <taxon>Bacteria</taxon>
        <taxon>Pseudomonadati</taxon>
        <taxon>Pseudomonadota</taxon>
        <taxon>Gammaproteobacteria</taxon>
        <taxon>Cellvibrionales</taxon>
        <taxon>Spongiibacteraceae</taxon>
        <taxon>BD1-7 clade</taxon>
    </lineage>
</organism>
<evidence type="ECO:0000313" key="4">
    <source>
        <dbReference type="Proteomes" id="UP000434580"/>
    </source>
</evidence>
<dbReference type="Proteomes" id="UP000434580">
    <property type="component" value="Unassembled WGS sequence"/>
</dbReference>
<dbReference type="PANTHER" id="PTHR30486:SF15">
    <property type="entry name" value="TYPE II_IV SECRETION SYSTEM ATPASE"/>
    <property type="match status" value="1"/>
</dbReference>
<accession>A0A5S9Q7V0</accession>
<dbReference type="CDD" id="cd01130">
    <property type="entry name" value="VirB11-like_ATPase"/>
    <property type="match status" value="1"/>
</dbReference>
<evidence type="ECO:0000259" key="2">
    <source>
        <dbReference type="Pfam" id="PF00437"/>
    </source>
</evidence>
<dbReference type="Gene3D" id="3.40.50.300">
    <property type="entry name" value="P-loop containing nucleotide triphosphate hydrolases"/>
    <property type="match status" value="1"/>
</dbReference>
<gene>
    <name evidence="3" type="ORF">DPBNPPHM_01651</name>
</gene>
<sequence>MFGRKTKEAAVTPIATSDALAGIELSNHGSITRDDHISNTGSVFVDKPYVASPVSAGSVEKTAPADMQTHQWRLAIRQQIFATIDPAVAVSLEKERLRQQLIQGVNQIASDNRYLLSEPEQQQLAELLLDEMLGIGAIEPLMHDDTVTDILVNGPKDVFVERHGKLHRAELEFTDEESLKHVARRIASSVGRRIDESNPMVDARLADGSRVNIVIPPLALDGTSISIRKFSRSRLLLDDMAVRGSLSPAMATVLKIASSCRLNILISGGTGAGKTTLLNAMSRSINHDERIVTIEDAAELNLQQPHVVRLETRQRSAEGTGEVSQDLLLRNALRMRPDRIIIGECRGGEAFQMMQAMNTGHDGSMSTLHANSPTDALIRLENMLLSAGTGLPIPAIRRQIASAVHLVVQISRMRDGVRRITSITEINGLEGETILTQEICGFDQHGIRNDGQIDGQYRQRGIVPAFAEQASYYGLDRTLLDALALQEQDHVG</sequence>
<dbReference type="AlphaFoldDB" id="A0A5S9Q7V0"/>
<comment type="similarity">
    <text evidence="1">Belongs to the GSP E family.</text>
</comment>
<proteinExistence type="inferred from homology"/>
<dbReference type="EMBL" id="CACSII010000017">
    <property type="protein sequence ID" value="CAA0113312.1"/>
    <property type="molecule type" value="Genomic_DNA"/>
</dbReference>
<dbReference type="InterPro" id="IPR050921">
    <property type="entry name" value="T4SS_GSP_E_ATPase"/>
</dbReference>